<gene>
    <name evidence="1" type="ORF">HC248_03289</name>
</gene>
<proteinExistence type="predicted"/>
<organism evidence="1 2">
    <name type="scientific">Polaromonas vacuolata</name>
    <dbReference type="NCBI Taxonomy" id="37448"/>
    <lineage>
        <taxon>Bacteria</taxon>
        <taxon>Pseudomonadati</taxon>
        <taxon>Pseudomonadota</taxon>
        <taxon>Betaproteobacteria</taxon>
        <taxon>Burkholderiales</taxon>
        <taxon>Comamonadaceae</taxon>
        <taxon>Polaromonas</taxon>
    </lineage>
</organism>
<sequence>MSIVVPKLVILPEPVGWFEYSIKSTACIREFKSEVQL</sequence>
<dbReference type="EMBL" id="CP051461">
    <property type="protein sequence ID" value="QJC57957.1"/>
    <property type="molecule type" value="Genomic_DNA"/>
</dbReference>
<dbReference type="AlphaFoldDB" id="A0A6H2HDW9"/>
<name>A0A6H2HDW9_9BURK</name>
<keyword evidence="2" id="KW-1185">Reference proteome</keyword>
<reference evidence="1 2" key="1">
    <citation type="submission" date="2020-04" db="EMBL/GenBank/DDBJ databases">
        <title>Complete genome of a Psychrophilic, Marine, Gas Vacuolate Bacterium Polaromonas vacuolata KCTC 22033T.</title>
        <authorList>
            <person name="Hwang K."/>
            <person name="Kim K.M."/>
        </authorList>
    </citation>
    <scope>NUCLEOTIDE SEQUENCE [LARGE SCALE GENOMIC DNA]</scope>
    <source>
        <strain evidence="1 2">KCTC 22033</strain>
    </source>
</reference>
<accession>A0A6H2HDW9</accession>
<evidence type="ECO:0000313" key="1">
    <source>
        <dbReference type="EMBL" id="QJC57957.1"/>
    </source>
</evidence>
<protein>
    <submittedName>
        <fullName evidence="1">Uncharacterized protein</fullName>
    </submittedName>
</protein>
<dbReference type="KEGG" id="pvac:HC248_03289"/>
<evidence type="ECO:0000313" key="2">
    <source>
        <dbReference type="Proteomes" id="UP000502041"/>
    </source>
</evidence>
<dbReference type="Proteomes" id="UP000502041">
    <property type="component" value="Chromosome"/>
</dbReference>